<dbReference type="Pfam" id="PF06702">
    <property type="entry name" value="Fam20C"/>
    <property type="match status" value="1"/>
</dbReference>
<keyword evidence="7" id="KW-0067">ATP-binding</keyword>
<feature type="binding site" evidence="7">
    <location>
        <position position="406"/>
    </location>
    <ligand>
        <name>ATP</name>
        <dbReference type="ChEBI" id="CHEBI:30616"/>
    </ligand>
</feature>
<feature type="binding site" evidence="8">
    <location>
        <position position="250"/>
    </location>
    <ligand>
        <name>Mn(2+)</name>
        <dbReference type="ChEBI" id="CHEBI:29035"/>
    </ligand>
</feature>
<keyword evidence="5" id="KW-0325">Glycoprotein</keyword>
<evidence type="ECO:0000256" key="8">
    <source>
        <dbReference type="PIRSR" id="PIRSR624869-3"/>
    </source>
</evidence>
<evidence type="ECO:0000259" key="9">
    <source>
        <dbReference type="Pfam" id="PF06702"/>
    </source>
</evidence>
<dbReference type="InterPro" id="IPR009581">
    <property type="entry name" value="FAM20_C"/>
</dbReference>
<feature type="binding site" evidence="7">
    <location>
        <position position="213"/>
    </location>
    <ligand>
        <name>ATP</name>
        <dbReference type="ChEBI" id="CHEBI:30616"/>
    </ligand>
</feature>
<comment type="subcellular location">
    <subcellularLocation>
        <location evidence="1">Golgi apparatus</location>
    </subcellularLocation>
</comment>
<keyword evidence="10" id="KW-0808">Transferase</keyword>
<dbReference type="AlphaFoldDB" id="A0A6J8D8Y7"/>
<dbReference type="CDD" id="cd10314">
    <property type="entry name" value="FAM20_C"/>
    <property type="match status" value="1"/>
</dbReference>
<keyword evidence="8" id="KW-0464">Manganese</keyword>
<evidence type="ECO:0000256" key="4">
    <source>
        <dbReference type="ARBA" id="ARBA00023157"/>
    </source>
</evidence>
<keyword evidence="11" id="KW-1185">Reference proteome</keyword>
<evidence type="ECO:0000313" key="10">
    <source>
        <dbReference type="EMBL" id="CAC5403564.1"/>
    </source>
</evidence>
<feature type="binding site" evidence="8">
    <location>
        <position position="421"/>
    </location>
    <ligand>
        <name>Mn(2+)</name>
        <dbReference type="ChEBI" id="CHEBI:29035"/>
    </ligand>
</feature>
<feature type="domain" description="FAM20 C-terminal" evidence="9">
    <location>
        <begin position="296"/>
        <end position="507"/>
    </location>
</feature>
<keyword evidence="4" id="KW-1015">Disulfide bond</keyword>
<keyword evidence="7" id="KW-0547">Nucleotide-binding</keyword>
<evidence type="ECO:0000256" key="5">
    <source>
        <dbReference type="ARBA" id="ARBA00023180"/>
    </source>
</evidence>
<dbReference type="Proteomes" id="UP000507470">
    <property type="component" value="Unassembled WGS sequence"/>
</dbReference>
<organism evidence="10 11">
    <name type="scientific">Mytilus coruscus</name>
    <name type="common">Sea mussel</name>
    <dbReference type="NCBI Taxonomy" id="42192"/>
    <lineage>
        <taxon>Eukaryota</taxon>
        <taxon>Metazoa</taxon>
        <taxon>Spiralia</taxon>
        <taxon>Lophotrochozoa</taxon>
        <taxon>Mollusca</taxon>
        <taxon>Bivalvia</taxon>
        <taxon>Autobranchia</taxon>
        <taxon>Pteriomorphia</taxon>
        <taxon>Mytilida</taxon>
        <taxon>Mytiloidea</taxon>
        <taxon>Mytilidae</taxon>
        <taxon>Mytilinae</taxon>
        <taxon>Mytilus</taxon>
    </lineage>
</organism>
<dbReference type="EMBL" id="CACVKT020006795">
    <property type="protein sequence ID" value="CAC5403564.1"/>
    <property type="molecule type" value="Genomic_DNA"/>
</dbReference>
<name>A0A6J8D8Y7_MYTCO</name>
<accession>A0A6J8D8Y7</accession>
<evidence type="ECO:0000256" key="3">
    <source>
        <dbReference type="ARBA" id="ARBA00023034"/>
    </source>
</evidence>
<feature type="binding site" evidence="7">
    <location>
        <position position="250"/>
    </location>
    <ligand>
        <name>ATP</name>
        <dbReference type="ChEBI" id="CHEBI:30616"/>
    </ligand>
</feature>
<feature type="active site" evidence="6">
    <location>
        <position position="401"/>
    </location>
</feature>
<dbReference type="PANTHER" id="PTHR12450:SF22">
    <property type="entry name" value="EXTRACELLULAR SERINE_THREONINE PROTEIN CG31145"/>
    <property type="match status" value="1"/>
</dbReference>
<dbReference type="InterPro" id="IPR024869">
    <property type="entry name" value="FAM20"/>
</dbReference>
<feature type="binding site" evidence="7">
    <location>
        <position position="229"/>
    </location>
    <ligand>
        <name>ATP</name>
        <dbReference type="ChEBI" id="CHEBI:30616"/>
    </ligand>
</feature>
<comment type="similarity">
    <text evidence="2">Belongs to the FAM20 family.</text>
</comment>
<keyword evidence="8" id="KW-0479">Metal-binding</keyword>
<dbReference type="EC" id="2.7.11.1" evidence="10"/>
<evidence type="ECO:0000313" key="11">
    <source>
        <dbReference type="Proteomes" id="UP000507470"/>
    </source>
</evidence>
<protein>
    <submittedName>
        <fullName evidence="10">FAM20C</fullName>
        <ecNumber evidence="10">2.7.11.1</ecNumber>
    </submittedName>
</protein>
<reference evidence="10 11" key="1">
    <citation type="submission" date="2020-06" db="EMBL/GenBank/DDBJ databases">
        <authorList>
            <person name="Li R."/>
            <person name="Bekaert M."/>
        </authorList>
    </citation>
    <scope>NUCLEOTIDE SEQUENCE [LARGE SCALE GENOMIC DNA]</scope>
    <source>
        <strain evidence="11">wild</strain>
    </source>
</reference>
<evidence type="ECO:0000256" key="6">
    <source>
        <dbReference type="PIRSR" id="PIRSR624869-1"/>
    </source>
</evidence>
<sequence length="517" mass="60139">MKWKQRILFCGITTLFVCSVVFLLQALPQVKVSSFRLTNSGRYMNYGENTAHMSAIRKRLNKSNYTSDDFSPEKGDPNLLQGFQGGQVGGIRNSVQPLQFYPSANFVNYTDKDVDYLLKKLQSINKEIYNFEKLRKMSYTQLIENYHDSIKKGKYLSAYRTYEGGYMTNWEKFHKGIHQTALYDPKDQSIDGLLMDMTNEPIIDVEMKEGGTQLKLIITFSDEGQALFKPMRHSRDYETLPDHFYFTDYERHNAEIAAFHLDKVLGFYRVPPTAGRKVNMTYDIKRLADHKLAKTFFKSPANNVCFHGACSYYCDTSHAICGNPDMLEGSFATFLPPEKIAARKTWRNPWKRSYSKHRKAYWEAYDDLCEKVKQRAPYNKGRRLLDLIDMHIFDFFQGNMDRHHYETLKDFGNNTFHLHLDNGRGFGKSIHDEMSILAPIYQCCQIRYSTFLKLAKLYVGPEKLSSETRQSLSKDSISPILTEPHLYALDRRVIKVLKEIYTCIEDGKPIDEVIIDR</sequence>
<dbReference type="OrthoDB" id="8583677at2759"/>
<feature type="binding site" evidence="7">
    <location>
        <position position="421"/>
    </location>
    <ligand>
        <name>ATP</name>
        <dbReference type="ChEBI" id="CHEBI:30616"/>
    </ligand>
</feature>
<gene>
    <name evidence="10" type="ORF">MCOR_37442</name>
</gene>
<evidence type="ECO:0000256" key="7">
    <source>
        <dbReference type="PIRSR" id="PIRSR624869-2"/>
    </source>
</evidence>
<comment type="cofactor">
    <cofactor evidence="8">
        <name>Mn(2+)</name>
        <dbReference type="ChEBI" id="CHEBI:29035"/>
    </cofactor>
</comment>
<dbReference type="GO" id="GO:0046872">
    <property type="term" value="F:metal ion binding"/>
    <property type="evidence" value="ECO:0007669"/>
    <property type="project" value="UniProtKB-KW"/>
</dbReference>
<dbReference type="GO" id="GO:0005794">
    <property type="term" value="C:Golgi apparatus"/>
    <property type="evidence" value="ECO:0007669"/>
    <property type="project" value="UniProtKB-SubCell"/>
</dbReference>
<evidence type="ECO:0000256" key="1">
    <source>
        <dbReference type="ARBA" id="ARBA00004555"/>
    </source>
</evidence>
<dbReference type="GO" id="GO:0005524">
    <property type="term" value="F:ATP binding"/>
    <property type="evidence" value="ECO:0007669"/>
    <property type="project" value="UniProtKB-KW"/>
</dbReference>
<dbReference type="PANTHER" id="PTHR12450">
    <property type="entry name" value="DENTIN MATRIX PROTEIN 4 PROTEIN FAM20"/>
    <property type="match status" value="1"/>
</dbReference>
<keyword evidence="3" id="KW-0333">Golgi apparatus</keyword>
<feature type="binding site" evidence="7">
    <location>
        <begin position="332"/>
        <end position="335"/>
    </location>
    <ligand>
        <name>ATP</name>
        <dbReference type="ChEBI" id="CHEBI:30616"/>
    </ligand>
</feature>
<dbReference type="GO" id="GO:0004674">
    <property type="term" value="F:protein serine/threonine kinase activity"/>
    <property type="evidence" value="ECO:0007669"/>
    <property type="project" value="UniProtKB-EC"/>
</dbReference>
<proteinExistence type="inferred from homology"/>
<evidence type="ECO:0000256" key="2">
    <source>
        <dbReference type="ARBA" id="ARBA00006557"/>
    </source>
</evidence>